<evidence type="ECO:0000256" key="1">
    <source>
        <dbReference type="ARBA" id="ARBA00023002"/>
    </source>
</evidence>
<comment type="similarity">
    <text evidence="2">Belongs to the NAD(P)-dependent epimerase/dehydratase family. Dihydroflavonol-4-reductase subfamily.</text>
</comment>
<protein>
    <recommendedName>
        <fullName evidence="3">NAD-dependent epimerase/dehydratase domain-containing protein</fullName>
    </recommendedName>
</protein>
<dbReference type="PANTHER" id="PTHR10366">
    <property type="entry name" value="NAD DEPENDENT EPIMERASE/DEHYDRATASE"/>
    <property type="match status" value="1"/>
</dbReference>
<dbReference type="Proteomes" id="UP000324767">
    <property type="component" value="Unassembled WGS sequence"/>
</dbReference>
<dbReference type="Pfam" id="PF01370">
    <property type="entry name" value="Epimerase"/>
    <property type="match status" value="1"/>
</dbReference>
<evidence type="ECO:0000313" key="4">
    <source>
        <dbReference type="EMBL" id="KAA6413937.1"/>
    </source>
</evidence>
<dbReference type="EMBL" id="VXIT01000003">
    <property type="protein sequence ID" value="KAA6413937.1"/>
    <property type="molecule type" value="Genomic_DNA"/>
</dbReference>
<comment type="caution">
    <text evidence="4">The sequence shown here is derived from an EMBL/GenBank/DDBJ whole genome shotgun (WGS) entry which is preliminary data.</text>
</comment>
<dbReference type="GO" id="GO:0016616">
    <property type="term" value="F:oxidoreductase activity, acting on the CH-OH group of donors, NAD or NADP as acceptor"/>
    <property type="evidence" value="ECO:0007669"/>
    <property type="project" value="TreeGrafter"/>
</dbReference>
<gene>
    <name evidence="4" type="ORF">FRX48_02299</name>
</gene>
<dbReference type="OrthoDB" id="2735536at2759"/>
<evidence type="ECO:0000256" key="2">
    <source>
        <dbReference type="ARBA" id="ARBA00023445"/>
    </source>
</evidence>
<dbReference type="Gene3D" id="3.40.50.720">
    <property type="entry name" value="NAD(P)-binding Rossmann-like Domain"/>
    <property type="match status" value="1"/>
</dbReference>
<feature type="domain" description="NAD-dependent epimerase/dehydratase" evidence="3">
    <location>
        <begin position="11"/>
        <end position="209"/>
    </location>
</feature>
<dbReference type="SUPFAM" id="SSF51735">
    <property type="entry name" value="NAD(P)-binding Rossmann-fold domains"/>
    <property type="match status" value="1"/>
</dbReference>
<accession>A0A5M8PWD6</accession>
<keyword evidence="1" id="KW-0560">Oxidoreductase</keyword>
<sequence>MSLPRCNGKTVLITGINGYIASRIGHDLLKKGYKIRGTSRSKPSTEALLNGAYKEFAGRVETISVPDMTVPGAFDEAVKGVTAIVHTASPLNYQLKTWDDFVTPAVNGNICVLTSALKHAGPQLEAFVMTSSLAATISHPNRKRYKSTEKDWNNWAESIAQSLGDKADHTILYPASKAAAEKALWKFRDQYNPDWSIIAINPGVVAGPPSKPPLPLRPQRNPQTLLLALHRRDAHHPAHPRHRLLRRRARRLRHARLAAADVLRRAYPDRSCIPVGSPGADYEEGYAWFSGGMSFCGDKARKILGREYVGFEQSVVDTARVFERMER</sequence>
<reference evidence="4 5" key="1">
    <citation type="submission" date="2019-09" db="EMBL/GenBank/DDBJ databases">
        <title>The hologenome of the rock-dwelling lichen Lasallia pustulata.</title>
        <authorList>
            <person name="Greshake Tzovaras B."/>
            <person name="Segers F."/>
            <person name="Bicker A."/>
            <person name="Dal Grande F."/>
            <person name="Otte J."/>
            <person name="Hankeln T."/>
            <person name="Schmitt I."/>
            <person name="Ebersberger I."/>
        </authorList>
    </citation>
    <scope>NUCLEOTIDE SEQUENCE [LARGE SCALE GENOMIC DNA]</scope>
    <source>
        <strain evidence="4">A1-1</strain>
    </source>
</reference>
<dbReference type="InterPro" id="IPR036291">
    <property type="entry name" value="NAD(P)-bd_dom_sf"/>
</dbReference>
<proteinExistence type="inferred from homology"/>
<name>A0A5M8PWD6_9LECA</name>
<organism evidence="4 5">
    <name type="scientific">Lasallia pustulata</name>
    <dbReference type="NCBI Taxonomy" id="136370"/>
    <lineage>
        <taxon>Eukaryota</taxon>
        <taxon>Fungi</taxon>
        <taxon>Dikarya</taxon>
        <taxon>Ascomycota</taxon>
        <taxon>Pezizomycotina</taxon>
        <taxon>Lecanoromycetes</taxon>
        <taxon>OSLEUM clade</taxon>
        <taxon>Umbilicariomycetidae</taxon>
        <taxon>Umbilicariales</taxon>
        <taxon>Umbilicariaceae</taxon>
        <taxon>Lasallia</taxon>
    </lineage>
</organism>
<dbReference type="PANTHER" id="PTHR10366:SF564">
    <property type="entry name" value="STEROL-4-ALPHA-CARBOXYLATE 3-DEHYDROGENASE, DECARBOXYLATING"/>
    <property type="match status" value="1"/>
</dbReference>
<evidence type="ECO:0000259" key="3">
    <source>
        <dbReference type="Pfam" id="PF01370"/>
    </source>
</evidence>
<dbReference type="InterPro" id="IPR050425">
    <property type="entry name" value="NAD(P)_dehydrat-like"/>
</dbReference>
<dbReference type="InterPro" id="IPR001509">
    <property type="entry name" value="Epimerase_deHydtase"/>
</dbReference>
<dbReference type="AlphaFoldDB" id="A0A5M8PWD6"/>
<evidence type="ECO:0000313" key="5">
    <source>
        <dbReference type="Proteomes" id="UP000324767"/>
    </source>
</evidence>